<dbReference type="GO" id="GO:0005886">
    <property type="term" value="C:plasma membrane"/>
    <property type="evidence" value="ECO:0007669"/>
    <property type="project" value="TreeGrafter"/>
</dbReference>
<dbReference type="InterPro" id="IPR003439">
    <property type="entry name" value="ABC_transporter-like_ATP-bd"/>
</dbReference>
<dbReference type="InterPro" id="IPR003593">
    <property type="entry name" value="AAA+_ATPase"/>
</dbReference>
<protein>
    <submittedName>
        <fullName evidence="5">Putative ABC transport system ATP-binding protein</fullName>
    </submittedName>
</protein>
<dbReference type="InterPro" id="IPR017911">
    <property type="entry name" value="MacB-like_ATP-bd"/>
</dbReference>
<dbReference type="InterPro" id="IPR027417">
    <property type="entry name" value="P-loop_NTPase"/>
</dbReference>
<dbReference type="PROSITE" id="PS50893">
    <property type="entry name" value="ABC_TRANSPORTER_2"/>
    <property type="match status" value="1"/>
</dbReference>
<dbReference type="GO" id="GO:0005524">
    <property type="term" value="F:ATP binding"/>
    <property type="evidence" value="ECO:0007669"/>
    <property type="project" value="UniProtKB-KW"/>
</dbReference>
<dbReference type="PANTHER" id="PTHR24220">
    <property type="entry name" value="IMPORT ATP-BINDING PROTEIN"/>
    <property type="match status" value="1"/>
</dbReference>
<evidence type="ECO:0000256" key="2">
    <source>
        <dbReference type="ARBA" id="ARBA00022741"/>
    </source>
</evidence>
<dbReference type="GO" id="GO:0016887">
    <property type="term" value="F:ATP hydrolysis activity"/>
    <property type="evidence" value="ECO:0007669"/>
    <property type="project" value="InterPro"/>
</dbReference>
<evidence type="ECO:0000313" key="6">
    <source>
        <dbReference type="EMBL" id="VFJ67908.1"/>
    </source>
</evidence>
<evidence type="ECO:0000259" key="4">
    <source>
        <dbReference type="PROSITE" id="PS50893"/>
    </source>
</evidence>
<dbReference type="Gene3D" id="3.40.50.300">
    <property type="entry name" value="P-loop containing nucleotide triphosphate hydrolases"/>
    <property type="match status" value="1"/>
</dbReference>
<accession>A0A450S6M7</accession>
<name>A0A450S6M7_9GAMM</name>
<dbReference type="InterPro" id="IPR017871">
    <property type="entry name" value="ABC_transporter-like_CS"/>
</dbReference>
<sequence>MTVEKNRTDDYHLGERSEHPFSLEVEGVDYTFGQGDSAKQVLFDNHLRVRPGEMVAITGPSGSGKTTLLTLMGTLRTIQTGSIRFHGQELRELGREQAQRIRRRIGFIFQGQHLFDSLTAHETLRLAMQLFPKRYTRKDFQHMPAEMLDRLGLGHRLHYKPKRLSGGQQQRVAIGRALINHPEMILADEPTSGLDKDSGRQVMELFRERVEQEGTTVFIVTHDSRTIDAVERIVHMVDGRIRMDKARQVFI</sequence>
<evidence type="ECO:0000256" key="1">
    <source>
        <dbReference type="ARBA" id="ARBA00022448"/>
    </source>
</evidence>
<evidence type="ECO:0000256" key="3">
    <source>
        <dbReference type="ARBA" id="ARBA00022840"/>
    </source>
</evidence>
<dbReference type="EMBL" id="CAADFD010000137">
    <property type="protein sequence ID" value="VFJ67908.1"/>
    <property type="molecule type" value="Genomic_DNA"/>
</dbReference>
<keyword evidence="2" id="KW-0547">Nucleotide-binding</keyword>
<dbReference type="PANTHER" id="PTHR24220:SF376">
    <property type="entry name" value="ABC TRANSPORTER"/>
    <property type="match status" value="1"/>
</dbReference>
<dbReference type="SMART" id="SM00382">
    <property type="entry name" value="AAA"/>
    <property type="match status" value="1"/>
</dbReference>
<reference evidence="5" key="1">
    <citation type="submission" date="2019-02" db="EMBL/GenBank/DDBJ databases">
        <authorList>
            <person name="Gruber-Vodicka R. H."/>
            <person name="Seah K. B. B."/>
        </authorList>
    </citation>
    <scope>NUCLEOTIDE SEQUENCE</scope>
    <source>
        <strain evidence="6">BECK_BZ106</strain>
        <strain evidence="5">BECK_BZ15</strain>
    </source>
</reference>
<dbReference type="GO" id="GO:0022857">
    <property type="term" value="F:transmembrane transporter activity"/>
    <property type="evidence" value="ECO:0007669"/>
    <property type="project" value="TreeGrafter"/>
</dbReference>
<dbReference type="CDD" id="cd03255">
    <property type="entry name" value="ABC_MJ0796_LolCDE_FtsE"/>
    <property type="match status" value="1"/>
</dbReference>
<dbReference type="AlphaFoldDB" id="A0A450S6M7"/>
<dbReference type="Pfam" id="PF00005">
    <property type="entry name" value="ABC_tran"/>
    <property type="match status" value="1"/>
</dbReference>
<feature type="domain" description="ABC transporter" evidence="4">
    <location>
        <begin position="23"/>
        <end position="251"/>
    </location>
</feature>
<keyword evidence="1" id="KW-0813">Transport</keyword>
<dbReference type="InterPro" id="IPR015854">
    <property type="entry name" value="ABC_transpr_LolD-like"/>
</dbReference>
<keyword evidence="3 5" id="KW-0067">ATP-binding</keyword>
<dbReference type="EMBL" id="CAADEW010000016">
    <property type="protein sequence ID" value="VFJ47537.1"/>
    <property type="molecule type" value="Genomic_DNA"/>
</dbReference>
<evidence type="ECO:0000313" key="5">
    <source>
        <dbReference type="EMBL" id="VFJ47537.1"/>
    </source>
</evidence>
<gene>
    <name evidence="5" type="ORF">BECKFW1821A_GA0114235_101647</name>
    <name evidence="6" type="ORF">BECKFW1821B_GA0114236_11374</name>
</gene>
<organism evidence="5">
    <name type="scientific">Candidatus Kentrum sp. FW</name>
    <dbReference type="NCBI Taxonomy" id="2126338"/>
    <lineage>
        <taxon>Bacteria</taxon>
        <taxon>Pseudomonadati</taxon>
        <taxon>Pseudomonadota</taxon>
        <taxon>Gammaproteobacteria</taxon>
        <taxon>Candidatus Kentrum</taxon>
    </lineage>
</organism>
<proteinExistence type="predicted"/>
<dbReference type="PROSITE" id="PS00211">
    <property type="entry name" value="ABC_TRANSPORTER_1"/>
    <property type="match status" value="1"/>
</dbReference>
<dbReference type="SUPFAM" id="SSF52540">
    <property type="entry name" value="P-loop containing nucleoside triphosphate hydrolases"/>
    <property type="match status" value="1"/>
</dbReference>